<evidence type="ECO:0000313" key="1">
    <source>
        <dbReference type="EMBL" id="HGK63489.1"/>
    </source>
</evidence>
<comment type="caution">
    <text evidence="1">The sequence shown here is derived from an EMBL/GenBank/DDBJ whole genome shotgun (WGS) entry which is preliminary data.</text>
</comment>
<dbReference type="EMBL" id="DTDR01000072">
    <property type="protein sequence ID" value="HGK63489.1"/>
    <property type="molecule type" value="Genomic_DNA"/>
</dbReference>
<dbReference type="AlphaFoldDB" id="A0A7V3ZV68"/>
<name>A0A7V3ZV68_UNCW3</name>
<organism evidence="1">
    <name type="scientific">candidate division WOR-3 bacterium</name>
    <dbReference type="NCBI Taxonomy" id="2052148"/>
    <lineage>
        <taxon>Bacteria</taxon>
        <taxon>Bacteria division WOR-3</taxon>
    </lineage>
</organism>
<reference evidence="1" key="1">
    <citation type="journal article" date="2020" name="mSystems">
        <title>Genome- and Community-Level Interaction Insights into Carbon Utilization and Element Cycling Functions of Hydrothermarchaeota in Hydrothermal Sediment.</title>
        <authorList>
            <person name="Zhou Z."/>
            <person name="Liu Y."/>
            <person name="Xu W."/>
            <person name="Pan J."/>
            <person name="Luo Z.H."/>
            <person name="Li M."/>
        </authorList>
    </citation>
    <scope>NUCLEOTIDE SEQUENCE [LARGE SCALE GENOMIC DNA]</scope>
    <source>
        <strain evidence="1">SpSt-697</strain>
    </source>
</reference>
<protein>
    <submittedName>
        <fullName evidence="1">Uncharacterized protein</fullName>
    </submittedName>
</protein>
<sequence length="275" mass="32030">MRNLIISIFFFISQTYSFKIFFDYDNWELKVIKEPADTAKEDWNYLVKSYLRTLIYDSDKTLDEFLLLHPRIERKFNHLPLNWQEKRRSFLSDGREIIEYSLSLKPLFSIIPLKTGTGIPIGQLACPLCKRPWPEDLPVPEGVKLIPYEEPNVFKENYTGIIIDARHLSLKPVLFFKIYNEELKEIYSVAFADSLSLLSNGLCSYVKSLEEAFKHPKAGNFPLYISALKITGKNKCDLIIANKDALTLHSCLNNIKLLEKCRVIVVYKDEFTFEK</sequence>
<accession>A0A7V3ZV68</accession>
<proteinExistence type="predicted"/>
<gene>
    <name evidence="1" type="ORF">ENU74_02710</name>
</gene>